<sequence>FWTGFRVWSNECWSRAESCRLRERLRAALAGLTELKLLKDRQRELVNQALRDRETGTAVCEEPEEPERTGRTETEERLEATLTALKQQLSRLRKKDVGLKSHLQQLGQQISELTMDVRRASMEQQEGDSRPSSGFYELSDGSSLSNSCTSVYSESLTSSQTSLLRPLSPPCKPEVLRRRSADENSVRPHPPWISGLHLAAAGSERVRQIRPKTDGDLELVLVQGLSCYKPSTDLKTCTVDPKFQNDLLSSSGMEVYQYPSPLHAVALQSPVFFQVGGTASPGSLEGQGPQGSSSDTPRKELPGPETGTLGCIDRVLLSRRLQSEAQTLRDQYRKSFEDLTVGPEAYQTQSTNLGPPQMDQKRPCTMKSVPQPPPSVRTPKVSNRYSSPPAFREPGCDEVCSSSLTKVKGGPLGRQELEDHEESVAQKQVQRQRFEMNGQTSSDETPSAPSQFVLAKFVPAGSQRVRVRPADRKTRSLKLRKPRAPRTKETRSKGDQRRSGKVTQKTSEELRPGFSPDTSPCNPGLPYTNKVQVKSLPFPAVLRSSKVRSPHSPAHDWSEDQRRPEELIQNSSWSRDSQVQMLQGARLGQWTGPSGSFLSSVPSVLHSLNPRYPPALVYRSSLNPPRCVSEYSAECDHTVNHYGDCESSFGSSSKSDSSLSLDQDQEDQPQHHSGLVWSLQQLPEPFACRIKASRALKKKIRRFQPSSLKVMTLV</sequence>
<dbReference type="GO" id="GO:1900108">
    <property type="term" value="P:negative regulation of nodal signaling pathway"/>
    <property type="evidence" value="ECO:0007669"/>
    <property type="project" value="TreeGrafter"/>
</dbReference>
<dbReference type="InterPro" id="IPR024843">
    <property type="entry name" value="Dapper"/>
</dbReference>
<feature type="region of interest" description="Disordered" evidence="3">
    <location>
        <begin position="544"/>
        <end position="566"/>
    </location>
</feature>
<feature type="region of interest" description="Disordered" evidence="3">
    <location>
        <begin position="343"/>
        <end position="449"/>
    </location>
</feature>
<keyword evidence="5" id="KW-1185">Reference proteome</keyword>
<feature type="compositionally biased region" description="Basic and acidic residues" evidence="3">
    <location>
        <begin position="553"/>
        <end position="566"/>
    </location>
</feature>
<feature type="region of interest" description="Disordered" evidence="3">
    <location>
        <begin position="119"/>
        <end position="139"/>
    </location>
</feature>
<dbReference type="GO" id="GO:0016055">
    <property type="term" value="P:Wnt signaling pathway"/>
    <property type="evidence" value="ECO:0007669"/>
    <property type="project" value="Ensembl"/>
</dbReference>
<reference evidence="4" key="1">
    <citation type="submission" date="2025-08" db="UniProtKB">
        <authorList>
            <consortium name="Ensembl"/>
        </authorList>
    </citation>
    <scope>IDENTIFICATION</scope>
</reference>
<protein>
    <submittedName>
        <fullName evidence="4">Dishevelled-binding antagonist of beta-catenin 2</fullName>
    </submittedName>
</protein>
<feature type="compositionally biased region" description="Basic and acidic residues" evidence="3">
    <location>
        <begin position="486"/>
        <end position="498"/>
    </location>
</feature>
<dbReference type="FunCoup" id="A0A3Q3FD47">
    <property type="interactions" value="819"/>
</dbReference>
<evidence type="ECO:0000256" key="1">
    <source>
        <dbReference type="ARBA" id="ARBA00010807"/>
    </source>
</evidence>
<evidence type="ECO:0000256" key="3">
    <source>
        <dbReference type="SAM" id="MobiDB-lite"/>
    </source>
</evidence>
<evidence type="ECO:0000313" key="5">
    <source>
        <dbReference type="Proteomes" id="UP000261660"/>
    </source>
</evidence>
<feature type="region of interest" description="Disordered" evidence="3">
    <location>
        <begin position="278"/>
        <end position="309"/>
    </location>
</feature>
<feature type="region of interest" description="Disordered" evidence="3">
    <location>
        <begin position="464"/>
        <end position="528"/>
    </location>
</feature>
<dbReference type="Pfam" id="PF15268">
    <property type="entry name" value="Dapper"/>
    <property type="match status" value="1"/>
</dbReference>
<dbReference type="PANTHER" id="PTHR15919:SF13">
    <property type="entry name" value="DAPPER HOMOLOG 2"/>
    <property type="match status" value="1"/>
</dbReference>
<feature type="region of interest" description="Disordered" evidence="3">
    <location>
        <begin position="653"/>
        <end position="672"/>
    </location>
</feature>
<comment type="similarity">
    <text evidence="1">Belongs to the dapper family.</text>
</comment>
<dbReference type="GO" id="GO:0005737">
    <property type="term" value="C:cytoplasm"/>
    <property type="evidence" value="ECO:0007669"/>
    <property type="project" value="TreeGrafter"/>
</dbReference>
<accession>A0A3Q3FD47</accession>
<dbReference type="AlphaFoldDB" id="A0A3Q3FD47"/>
<dbReference type="Proteomes" id="UP000261660">
    <property type="component" value="Unplaced"/>
</dbReference>
<evidence type="ECO:0000256" key="2">
    <source>
        <dbReference type="ARBA" id="ARBA00023054"/>
    </source>
</evidence>
<dbReference type="Ensembl" id="ENSLBET00000018088.1">
    <property type="protein sequence ID" value="ENSLBEP00000017122.1"/>
    <property type="gene ID" value="ENSLBEG00000013198.1"/>
</dbReference>
<feature type="compositionally biased region" description="Low complexity" evidence="3">
    <location>
        <begin position="653"/>
        <end position="662"/>
    </location>
</feature>
<dbReference type="GeneTree" id="ENSGT00950000183181"/>
<feature type="compositionally biased region" description="Basic residues" evidence="3">
    <location>
        <begin position="475"/>
        <end position="485"/>
    </location>
</feature>
<evidence type="ECO:0000313" key="4">
    <source>
        <dbReference type="Ensembl" id="ENSLBEP00000017122.1"/>
    </source>
</evidence>
<proteinExistence type="inferred from homology"/>
<dbReference type="GO" id="GO:0048332">
    <property type="term" value="P:mesoderm morphogenesis"/>
    <property type="evidence" value="ECO:0007669"/>
    <property type="project" value="Ensembl"/>
</dbReference>
<feature type="region of interest" description="Disordered" evidence="3">
    <location>
        <begin position="54"/>
        <end position="74"/>
    </location>
</feature>
<name>A0A3Q3FD47_9LABR</name>
<dbReference type="InParanoid" id="A0A3Q3FD47"/>
<reference evidence="4" key="2">
    <citation type="submission" date="2025-09" db="UniProtKB">
        <authorList>
            <consortium name="Ensembl"/>
        </authorList>
    </citation>
    <scope>IDENTIFICATION</scope>
</reference>
<keyword evidence="2" id="KW-0175">Coiled coil</keyword>
<feature type="compositionally biased region" description="Polar residues" evidence="3">
    <location>
        <begin position="425"/>
        <end position="449"/>
    </location>
</feature>
<dbReference type="STRING" id="56723.ENSLBEP00000017122"/>
<organism evidence="4 5">
    <name type="scientific">Labrus bergylta</name>
    <name type="common">ballan wrasse</name>
    <dbReference type="NCBI Taxonomy" id="56723"/>
    <lineage>
        <taxon>Eukaryota</taxon>
        <taxon>Metazoa</taxon>
        <taxon>Chordata</taxon>
        <taxon>Craniata</taxon>
        <taxon>Vertebrata</taxon>
        <taxon>Euteleostomi</taxon>
        <taxon>Actinopterygii</taxon>
        <taxon>Neopterygii</taxon>
        <taxon>Teleostei</taxon>
        <taxon>Neoteleostei</taxon>
        <taxon>Acanthomorphata</taxon>
        <taxon>Eupercaria</taxon>
        <taxon>Labriformes</taxon>
        <taxon>Labridae</taxon>
        <taxon>Labrus</taxon>
    </lineage>
</organism>
<dbReference type="PANTHER" id="PTHR15919">
    <property type="entry name" value="DAPPER-RELATED"/>
    <property type="match status" value="1"/>
</dbReference>